<dbReference type="EMBL" id="UINC01056968">
    <property type="protein sequence ID" value="SVB77629.1"/>
    <property type="molecule type" value="Genomic_DNA"/>
</dbReference>
<dbReference type="SUPFAM" id="SSF48403">
    <property type="entry name" value="Ankyrin repeat"/>
    <property type="match status" value="1"/>
</dbReference>
<dbReference type="Pfam" id="PF13637">
    <property type="entry name" value="Ank_4"/>
    <property type="match status" value="1"/>
</dbReference>
<gene>
    <name evidence="1" type="ORF">METZ01_LOCUS230483</name>
</gene>
<dbReference type="InterPro" id="IPR002110">
    <property type="entry name" value="Ankyrin_rpt"/>
</dbReference>
<name>A0A382GRK9_9ZZZZ</name>
<sequence length="80" mass="8529">MLNQLPLTTIAAVLLTTTAFADPIHDAAINGDLAGVQAELDKGVNVDKRTQSTGMTSLQWVAAYGHKENSRTVNDKRCGC</sequence>
<organism evidence="1">
    <name type="scientific">marine metagenome</name>
    <dbReference type="NCBI Taxonomy" id="408172"/>
    <lineage>
        <taxon>unclassified sequences</taxon>
        <taxon>metagenomes</taxon>
        <taxon>ecological metagenomes</taxon>
    </lineage>
</organism>
<dbReference type="Gene3D" id="1.25.40.20">
    <property type="entry name" value="Ankyrin repeat-containing domain"/>
    <property type="match status" value="1"/>
</dbReference>
<protein>
    <submittedName>
        <fullName evidence="1">Uncharacterized protein</fullName>
    </submittedName>
</protein>
<evidence type="ECO:0000313" key="1">
    <source>
        <dbReference type="EMBL" id="SVB77629.1"/>
    </source>
</evidence>
<dbReference type="InterPro" id="IPR036770">
    <property type="entry name" value="Ankyrin_rpt-contain_sf"/>
</dbReference>
<accession>A0A382GRK9</accession>
<dbReference type="AlphaFoldDB" id="A0A382GRK9"/>
<proteinExistence type="predicted"/>
<reference evidence="1" key="1">
    <citation type="submission" date="2018-05" db="EMBL/GenBank/DDBJ databases">
        <authorList>
            <person name="Lanie J.A."/>
            <person name="Ng W.-L."/>
            <person name="Kazmierczak K.M."/>
            <person name="Andrzejewski T.M."/>
            <person name="Davidsen T.M."/>
            <person name="Wayne K.J."/>
            <person name="Tettelin H."/>
            <person name="Glass J.I."/>
            <person name="Rusch D."/>
            <person name="Podicherti R."/>
            <person name="Tsui H.-C.T."/>
            <person name="Winkler M.E."/>
        </authorList>
    </citation>
    <scope>NUCLEOTIDE SEQUENCE</scope>
</reference>